<accession>A0A0S4THQ5</accession>
<keyword evidence="1" id="KW-0472">Membrane</keyword>
<keyword evidence="1" id="KW-1133">Transmembrane helix</keyword>
<evidence type="ECO:0000256" key="1">
    <source>
        <dbReference type="SAM" id="Phobius"/>
    </source>
</evidence>
<dbReference type="AlphaFoldDB" id="A0A0S4THQ5"/>
<evidence type="ECO:0000313" key="2">
    <source>
        <dbReference type="EMBL" id="CUV06925.1"/>
    </source>
</evidence>
<feature type="transmembrane region" description="Helical" evidence="1">
    <location>
        <begin position="6"/>
        <end position="27"/>
    </location>
</feature>
<dbReference type="Proteomes" id="UP000199752">
    <property type="component" value="Chromosome 6"/>
</dbReference>
<dbReference type="EMBL" id="LN877952">
    <property type="protein sequence ID" value="CUV06925.1"/>
    <property type="molecule type" value="Genomic_DNA"/>
</dbReference>
<dbReference type="VEuPathDB" id="CryptoDB:CHUDEA6_4980"/>
<proteinExistence type="predicted"/>
<gene>
    <name evidence="2" type="ORF">CHUDEA6_4980</name>
</gene>
<protein>
    <submittedName>
        <fullName evidence="2">Uncharacterized protein</fullName>
    </submittedName>
</protein>
<reference evidence="2" key="1">
    <citation type="submission" date="2015-08" db="EMBL/GenBank/DDBJ databases">
        <authorList>
            <person name="Babu N.S."/>
            <person name="Beckwith C.J."/>
            <person name="Beseler K.G."/>
            <person name="Brison A."/>
            <person name="Carone J.V."/>
            <person name="Caskin T.P."/>
            <person name="Diamond M."/>
            <person name="Durham M.E."/>
            <person name="Foxe J.M."/>
            <person name="Go M."/>
            <person name="Henderson B.A."/>
            <person name="Jones I.B."/>
            <person name="McGettigan J.A."/>
            <person name="Micheletti S.J."/>
            <person name="Nasrallah M.E."/>
            <person name="Ortiz D."/>
            <person name="Piller C.R."/>
            <person name="Privatt S.R."/>
            <person name="Schneider S.L."/>
            <person name="Sharp S."/>
            <person name="Smith T.C."/>
            <person name="Stanton J.D."/>
            <person name="Ullery H.E."/>
            <person name="Wilson R.J."/>
            <person name="Serrano M.G."/>
            <person name="Buck G."/>
            <person name="Lee V."/>
            <person name="Wang Y."/>
            <person name="Carvalho R."/>
            <person name="Voegtly L."/>
            <person name="Shi R."/>
            <person name="Duckworth R."/>
            <person name="Johnson A."/>
            <person name="Loviza R."/>
            <person name="Walstead R."/>
            <person name="Shah Z."/>
            <person name="Kiflezghi M."/>
            <person name="Wade K."/>
            <person name="Ball S.L."/>
            <person name="Bradley K.W."/>
            <person name="Asai D.J."/>
            <person name="Bowman C.A."/>
            <person name="Russell D.A."/>
            <person name="Pope W.H."/>
            <person name="Jacobs-Sera D."/>
            <person name="Hendrix R.W."/>
            <person name="Hatfull G.F."/>
        </authorList>
    </citation>
    <scope>NUCLEOTIDE SEQUENCE [LARGE SCALE GENOMIC DNA]</scope>
</reference>
<dbReference type="VEuPathDB" id="CryptoDB:GY17_00000524"/>
<name>A0A0S4THQ5_CRYHO</name>
<sequence>MTNFILINHLILSHFIIYNLFVPLVYLQIFKNIFLFLSIQPIVVNMDVFALLFIIKFGVCYLENSLI</sequence>
<feature type="transmembrane region" description="Helical" evidence="1">
    <location>
        <begin position="34"/>
        <end position="55"/>
    </location>
</feature>
<keyword evidence="1" id="KW-0812">Transmembrane</keyword>
<organism evidence="2">
    <name type="scientific">Cryptosporidium hominis</name>
    <dbReference type="NCBI Taxonomy" id="237895"/>
    <lineage>
        <taxon>Eukaryota</taxon>
        <taxon>Sar</taxon>
        <taxon>Alveolata</taxon>
        <taxon>Apicomplexa</taxon>
        <taxon>Conoidasida</taxon>
        <taxon>Coccidia</taxon>
        <taxon>Eucoccidiorida</taxon>
        <taxon>Eimeriorina</taxon>
        <taxon>Cryptosporidiidae</taxon>
        <taxon>Cryptosporidium</taxon>
    </lineage>
</organism>